<proteinExistence type="inferred from homology"/>
<evidence type="ECO:0000313" key="3">
    <source>
        <dbReference type="EMBL" id="ORY25105.1"/>
    </source>
</evidence>
<dbReference type="AlphaFoldDB" id="A0A1Y2AT33"/>
<dbReference type="InterPro" id="IPR003734">
    <property type="entry name" value="DUF155"/>
</dbReference>
<dbReference type="GO" id="GO:0005739">
    <property type="term" value="C:mitochondrion"/>
    <property type="evidence" value="ECO:0007669"/>
    <property type="project" value="UniProtKB-ARBA"/>
</dbReference>
<evidence type="ECO:0000313" key="4">
    <source>
        <dbReference type="Proteomes" id="UP000193642"/>
    </source>
</evidence>
<sequence length="446" mass="49838">MEFWRECGKMRRMSNRESSSEAIMKWGKKVGRRVNKDSLPRATAYCTCSRYNLDQLMEYLFSRKVTNGTAPRRYDEALYTPYSFSPFAFSLYDNDNPATADETNTTANNNTATSSSEQMMNSLLDPSSNYKFSAPTSVTNTNASNGISTSTTTTAANGIPQATLAGGTSYGDFSDTIEAVGTGSYKDLVRRTTVPELIFFDFGVVVMWGLTEEEEYEILEDVKAFEEESIDHSDLESEKFHYLYSRQQQARIYNDIITLISPSSSVMVKLTISYAFAQSAKLTLFEGLIEETIESTRRIPTVMAETGKIHMHRKAINKKIGQLFIMRINVNLVSNVLDTPEIFWSEPAFEPLYTAIRGYLEINQRVDLVNQRVAVISDLLAMLKDNLSSTHGEQLEWIVIFLISVEILIGLITISIDLSSFFTHGGGGGVGVRAVVGGVEDLVKQF</sequence>
<comment type="similarity">
    <text evidence="1">Belongs to the RMD1/sif2 family.</text>
</comment>
<organism evidence="3 4">
    <name type="scientific">Rhizoclosmatium globosum</name>
    <dbReference type="NCBI Taxonomy" id="329046"/>
    <lineage>
        <taxon>Eukaryota</taxon>
        <taxon>Fungi</taxon>
        <taxon>Fungi incertae sedis</taxon>
        <taxon>Chytridiomycota</taxon>
        <taxon>Chytridiomycota incertae sedis</taxon>
        <taxon>Chytridiomycetes</taxon>
        <taxon>Chytridiales</taxon>
        <taxon>Chytriomycetaceae</taxon>
        <taxon>Rhizoclosmatium</taxon>
    </lineage>
</organism>
<dbReference type="Proteomes" id="UP000193642">
    <property type="component" value="Unassembled WGS sequence"/>
</dbReference>
<dbReference type="OrthoDB" id="18302at2759"/>
<accession>A0A1Y2AT33</accession>
<keyword evidence="4" id="KW-1185">Reference proteome</keyword>
<name>A0A1Y2AT33_9FUNG</name>
<protein>
    <submittedName>
        <fullName evidence="3">DUF155-domain-containing protein</fullName>
    </submittedName>
</protein>
<dbReference type="EMBL" id="MCGO01000134">
    <property type="protein sequence ID" value="ORY25105.1"/>
    <property type="molecule type" value="Genomic_DNA"/>
</dbReference>
<dbReference type="Pfam" id="PF02582">
    <property type="entry name" value="DUF155"/>
    <property type="match status" value="1"/>
</dbReference>
<dbReference type="InterPro" id="IPR051624">
    <property type="entry name" value="RMD1/Sad1-interacting"/>
</dbReference>
<gene>
    <name evidence="3" type="ORF">BCR33DRAFT_86979</name>
</gene>
<dbReference type="PANTHER" id="PTHR16255:SF15">
    <property type="entry name" value="SPORULATION PROTEIN RMD1"/>
    <property type="match status" value="1"/>
</dbReference>
<feature type="domain" description="DUF155" evidence="2">
    <location>
        <begin position="198"/>
        <end position="370"/>
    </location>
</feature>
<dbReference type="PANTHER" id="PTHR16255">
    <property type="entry name" value="REQUIRED FOR MEIOTIC NUCLEAR DIVISION PROTEIN 1 HOMOLOG"/>
    <property type="match status" value="1"/>
</dbReference>
<evidence type="ECO:0000259" key="2">
    <source>
        <dbReference type="Pfam" id="PF02582"/>
    </source>
</evidence>
<reference evidence="3 4" key="1">
    <citation type="submission" date="2016-07" db="EMBL/GenBank/DDBJ databases">
        <title>Pervasive Adenine N6-methylation of Active Genes in Fungi.</title>
        <authorList>
            <consortium name="DOE Joint Genome Institute"/>
            <person name="Mondo S.J."/>
            <person name="Dannebaum R.O."/>
            <person name="Kuo R.C."/>
            <person name="Labutti K."/>
            <person name="Haridas S."/>
            <person name="Kuo A."/>
            <person name="Salamov A."/>
            <person name="Ahrendt S.R."/>
            <person name="Lipzen A."/>
            <person name="Sullivan W."/>
            <person name="Andreopoulos W.B."/>
            <person name="Clum A."/>
            <person name="Lindquist E."/>
            <person name="Daum C."/>
            <person name="Ramamoorthy G.K."/>
            <person name="Gryganskyi A."/>
            <person name="Culley D."/>
            <person name="Magnuson J.K."/>
            <person name="James T.Y."/>
            <person name="O'Malley M.A."/>
            <person name="Stajich J.E."/>
            <person name="Spatafora J.W."/>
            <person name="Visel A."/>
            <person name="Grigoriev I.V."/>
        </authorList>
    </citation>
    <scope>NUCLEOTIDE SEQUENCE [LARGE SCALE GENOMIC DNA]</scope>
    <source>
        <strain evidence="3 4">JEL800</strain>
    </source>
</reference>
<evidence type="ECO:0000256" key="1">
    <source>
        <dbReference type="ARBA" id="ARBA00008306"/>
    </source>
</evidence>
<comment type="caution">
    <text evidence="3">The sequence shown here is derived from an EMBL/GenBank/DDBJ whole genome shotgun (WGS) entry which is preliminary data.</text>
</comment>